<accession>A0ABD5WK03</accession>
<evidence type="ECO:0000256" key="1">
    <source>
        <dbReference type="ARBA" id="ARBA00022603"/>
    </source>
</evidence>
<protein>
    <submittedName>
        <fullName evidence="7">Methyltransferase domain-containing protein</fullName>
    </submittedName>
</protein>
<dbReference type="PROSITE" id="PS51620">
    <property type="entry name" value="SAM_TRM61"/>
    <property type="match status" value="1"/>
</dbReference>
<keyword evidence="8" id="KW-1185">Reference proteome</keyword>
<reference evidence="7 8" key="1">
    <citation type="journal article" date="2019" name="Int. J. Syst. Evol. Microbiol.">
        <title>The Global Catalogue of Microorganisms (GCM) 10K type strain sequencing project: providing services to taxonomists for standard genome sequencing and annotation.</title>
        <authorList>
            <consortium name="The Broad Institute Genomics Platform"/>
            <consortium name="The Broad Institute Genome Sequencing Center for Infectious Disease"/>
            <person name="Wu L."/>
            <person name="Ma J."/>
        </authorList>
    </citation>
    <scope>NUCLEOTIDE SEQUENCE [LARGE SCALE GENOMIC DNA]</scope>
    <source>
        <strain evidence="7 8">DT72</strain>
    </source>
</reference>
<proteinExistence type="predicted"/>
<dbReference type="Proteomes" id="UP001596407">
    <property type="component" value="Unassembled WGS sequence"/>
</dbReference>
<name>A0ABD5WK03_9EURY</name>
<dbReference type="EMBL" id="JBHSZH010000005">
    <property type="protein sequence ID" value="MFC7080854.1"/>
    <property type="molecule type" value="Genomic_DNA"/>
</dbReference>
<keyword evidence="1 7" id="KW-0489">Methyltransferase</keyword>
<evidence type="ECO:0000313" key="7">
    <source>
        <dbReference type="EMBL" id="MFC7080854.1"/>
    </source>
</evidence>
<dbReference type="GeneID" id="79302455"/>
<dbReference type="GO" id="GO:0008168">
    <property type="term" value="F:methyltransferase activity"/>
    <property type="evidence" value="ECO:0007669"/>
    <property type="project" value="UniProtKB-KW"/>
</dbReference>
<evidence type="ECO:0000256" key="5">
    <source>
        <dbReference type="SAM" id="MobiDB-lite"/>
    </source>
</evidence>
<sequence length="244" mass="26645">MTVLLVHGDREYLREPGEELQTDLGVLDVPEDVEPGQTLETHLGEPFEVRRLRGPDLFNHFERTGAPMMPRDVGLIVGHTGIGRGDRVLDAGTGTGVLSAYLGRMGAEVTTFERDPDFAEVARGNMEMADVTDRVDVRVGDVTDEIGDASADLGEFDVLTLDTEDAPEVVARAPDLLARGGFVAVYSPFVEHTREVVESARETGLADVETFETIQRRMDFDDRGSRPSTAGVGHTGYLSFARRP</sequence>
<evidence type="ECO:0000256" key="3">
    <source>
        <dbReference type="ARBA" id="ARBA00022691"/>
    </source>
</evidence>
<dbReference type="PANTHER" id="PTHR12133">
    <property type="entry name" value="TRNA (ADENINE(58)-N(1))-METHYLTRANSFERASE"/>
    <property type="match status" value="1"/>
</dbReference>
<dbReference type="GO" id="GO:0008033">
    <property type="term" value="P:tRNA processing"/>
    <property type="evidence" value="ECO:0007669"/>
    <property type="project" value="UniProtKB-KW"/>
</dbReference>
<organism evidence="7 8">
    <name type="scientific">Halorussus caseinilyticus</name>
    <dbReference type="NCBI Taxonomy" id="3034025"/>
    <lineage>
        <taxon>Archaea</taxon>
        <taxon>Methanobacteriati</taxon>
        <taxon>Methanobacteriota</taxon>
        <taxon>Stenosarchaea group</taxon>
        <taxon>Halobacteria</taxon>
        <taxon>Halobacteriales</taxon>
        <taxon>Haladaptataceae</taxon>
        <taxon>Halorussus</taxon>
    </lineage>
</organism>
<dbReference type="InterPro" id="IPR029063">
    <property type="entry name" value="SAM-dependent_MTases_sf"/>
</dbReference>
<gene>
    <name evidence="7" type="ORF">ACFQJ6_12805</name>
</gene>
<keyword evidence="2" id="KW-0808">Transferase</keyword>
<dbReference type="GO" id="GO:0032259">
    <property type="term" value="P:methylation"/>
    <property type="evidence" value="ECO:0007669"/>
    <property type="project" value="UniProtKB-KW"/>
</dbReference>
<keyword evidence="3" id="KW-0949">S-adenosyl-L-methionine</keyword>
<evidence type="ECO:0000313" key="8">
    <source>
        <dbReference type="Proteomes" id="UP001596407"/>
    </source>
</evidence>
<feature type="domain" description="tRNA (adenine(58)-N(1))-methyltransferase catalytic subunit TRM61 C-terminal" evidence="6">
    <location>
        <begin position="71"/>
        <end position="219"/>
    </location>
</feature>
<evidence type="ECO:0000259" key="6">
    <source>
        <dbReference type="Pfam" id="PF08704"/>
    </source>
</evidence>
<dbReference type="InterPro" id="IPR014816">
    <property type="entry name" value="tRNA_MeTrfase_Gcd14"/>
</dbReference>
<feature type="region of interest" description="Disordered" evidence="5">
    <location>
        <begin position="220"/>
        <end position="244"/>
    </location>
</feature>
<dbReference type="InterPro" id="IPR049470">
    <property type="entry name" value="TRM61_C"/>
</dbReference>
<dbReference type="Pfam" id="PF08704">
    <property type="entry name" value="GCD14"/>
    <property type="match status" value="1"/>
</dbReference>
<dbReference type="SUPFAM" id="SSF53335">
    <property type="entry name" value="S-adenosyl-L-methionine-dependent methyltransferases"/>
    <property type="match status" value="1"/>
</dbReference>
<dbReference type="Gene3D" id="3.40.50.150">
    <property type="entry name" value="Vaccinia Virus protein VP39"/>
    <property type="match status" value="1"/>
</dbReference>
<evidence type="ECO:0000256" key="4">
    <source>
        <dbReference type="ARBA" id="ARBA00022694"/>
    </source>
</evidence>
<dbReference type="PANTHER" id="PTHR12133:SF1">
    <property type="entry name" value="TRNA (ADENINE(58)-N(1))-METHYLTRANSFERASE, MITOCHONDRIAL"/>
    <property type="match status" value="1"/>
</dbReference>
<dbReference type="InterPro" id="IPR020596">
    <property type="entry name" value="rRNA_Ade_Mease_Trfase_CS"/>
</dbReference>
<dbReference type="AlphaFoldDB" id="A0ABD5WK03"/>
<dbReference type="CDD" id="cd02440">
    <property type="entry name" value="AdoMet_MTases"/>
    <property type="match status" value="1"/>
</dbReference>
<evidence type="ECO:0000256" key="2">
    <source>
        <dbReference type="ARBA" id="ARBA00022679"/>
    </source>
</evidence>
<dbReference type="PROSITE" id="PS01131">
    <property type="entry name" value="RRNA_A_DIMETH"/>
    <property type="match status" value="1"/>
</dbReference>
<comment type="caution">
    <text evidence="7">The sequence shown here is derived from an EMBL/GenBank/DDBJ whole genome shotgun (WGS) entry which is preliminary data.</text>
</comment>
<keyword evidence="4" id="KW-0819">tRNA processing</keyword>
<dbReference type="RefSeq" id="WP_276281264.1">
    <property type="nucleotide sequence ID" value="NZ_CP119809.1"/>
</dbReference>